<keyword evidence="4" id="KW-0808">Transferase</keyword>
<feature type="compositionally biased region" description="Low complexity" evidence="12">
    <location>
        <begin position="76"/>
        <end position="103"/>
    </location>
</feature>
<evidence type="ECO:0000256" key="10">
    <source>
        <dbReference type="ARBA" id="ARBA00048679"/>
    </source>
</evidence>
<organism evidence="15 16">
    <name type="scientific">Cladonia borealis</name>
    <dbReference type="NCBI Taxonomy" id="184061"/>
    <lineage>
        <taxon>Eukaryota</taxon>
        <taxon>Fungi</taxon>
        <taxon>Dikarya</taxon>
        <taxon>Ascomycota</taxon>
        <taxon>Pezizomycotina</taxon>
        <taxon>Lecanoromycetes</taxon>
        <taxon>OSLEUM clade</taxon>
        <taxon>Lecanoromycetidae</taxon>
        <taxon>Lecanorales</taxon>
        <taxon>Lecanorineae</taxon>
        <taxon>Cladoniaceae</taxon>
        <taxon>Cladonia</taxon>
    </lineage>
</organism>
<dbReference type="SMART" id="SM00220">
    <property type="entry name" value="S_TKc"/>
    <property type="match status" value="1"/>
</dbReference>
<dbReference type="PROSITE" id="PS50011">
    <property type="entry name" value="PROTEIN_KINASE_DOM"/>
    <property type="match status" value="1"/>
</dbReference>
<dbReference type="InterPro" id="IPR017441">
    <property type="entry name" value="Protein_kinase_ATP_BS"/>
</dbReference>
<dbReference type="PANTHER" id="PTHR24356">
    <property type="entry name" value="SERINE/THREONINE-PROTEIN KINASE"/>
    <property type="match status" value="1"/>
</dbReference>
<keyword evidence="6" id="KW-0418">Kinase</keyword>
<feature type="compositionally biased region" description="Polar residues" evidence="12">
    <location>
        <begin position="104"/>
        <end position="202"/>
    </location>
</feature>
<dbReference type="SMART" id="SM00133">
    <property type="entry name" value="S_TK_X"/>
    <property type="match status" value="1"/>
</dbReference>
<evidence type="ECO:0000256" key="11">
    <source>
        <dbReference type="PROSITE-ProRule" id="PRU10141"/>
    </source>
</evidence>
<evidence type="ECO:0000256" key="3">
    <source>
        <dbReference type="ARBA" id="ARBA00022553"/>
    </source>
</evidence>
<dbReference type="GO" id="GO:0004674">
    <property type="term" value="F:protein serine/threonine kinase activity"/>
    <property type="evidence" value="ECO:0007669"/>
    <property type="project" value="UniProtKB-KW"/>
</dbReference>
<keyword evidence="3" id="KW-0597">Phosphoprotein</keyword>
<dbReference type="Proteomes" id="UP001166286">
    <property type="component" value="Unassembled WGS sequence"/>
</dbReference>
<proteinExistence type="inferred from homology"/>
<accession>A0AA39QVX9</accession>
<evidence type="ECO:0000256" key="1">
    <source>
        <dbReference type="ARBA" id="ARBA00012513"/>
    </source>
</evidence>
<dbReference type="InterPro" id="IPR050236">
    <property type="entry name" value="Ser_Thr_kinase_AGC"/>
</dbReference>
<evidence type="ECO:0000256" key="9">
    <source>
        <dbReference type="ARBA" id="ARBA00047899"/>
    </source>
</evidence>
<dbReference type="GO" id="GO:0035556">
    <property type="term" value="P:intracellular signal transduction"/>
    <property type="evidence" value="ECO:0007669"/>
    <property type="project" value="TreeGrafter"/>
</dbReference>
<dbReference type="EC" id="2.7.11.1" evidence="1"/>
<dbReference type="PROSITE" id="PS51285">
    <property type="entry name" value="AGC_KINASE_CTER"/>
    <property type="match status" value="1"/>
</dbReference>
<dbReference type="GO" id="GO:0005524">
    <property type="term" value="F:ATP binding"/>
    <property type="evidence" value="ECO:0007669"/>
    <property type="project" value="UniProtKB-UniRule"/>
</dbReference>
<dbReference type="PROSITE" id="PS00107">
    <property type="entry name" value="PROTEIN_KINASE_ATP"/>
    <property type="match status" value="1"/>
</dbReference>
<protein>
    <recommendedName>
        <fullName evidence="1">non-specific serine/threonine protein kinase</fullName>
        <ecNumber evidence="1">2.7.11.1</ecNumber>
    </recommendedName>
</protein>
<sequence>MDPNKKLHLNFGGMGGANYNNERNYTPTNERVFPTTPSTFPQSVFPPTQANNEYGGAQIQNNFANQQGGYFPTGAYQPQYSQPQSPYQQSQYQGQYQNQYQTQNLPAPQPSYQQRQTGYSANDPTSNLARQFSNQNLGAPPRQSSPFGRQPSPSSRLYPNSQAPQSQQNRNHQSYVTNQQNQGSLLNPSGGNATSPSLSPSQEIEMPEKNPNKYSQNVQKRGQALHSTVETFFKENIARARDRNIRARELETFLKNETKSDHEKRKQAENTRNNENQYLRFLRTKETAANFITLNRVGKGAFGEVKLVQRKRDGKIYALKSLVKTEMFKKDQLAHVRAERDILAESDSPWVVKLHTTFQDNTFLYMLMEFLPGGDLMTMLIKYEIFSIPITRFYMAEIILAIESVHKHGYIHRDIKPDNILLDHKGHVKLTDFGLSTGFHKQHDNAYYQELLQKGSSNKPKNRNSVTLDQINLTISNRSLINTWRKSNRRALAYSTVGTPDYIAPEIFSGQGYSFACDWWSVGAIMFECLVGWPPFCAEDAHDTYRKIVNWRSSLYFPDENPLLLGREAEQWECAEDCIRRMLCDVSDRLGSQSGPNGSQEIKAHPFFNGVEWDKLRTIRAPFEPNLKSNVDVSYFPIDEISQEDTTAQHRAQAEALSDDHAADMSLPFIGYTFKRFEGMR</sequence>
<evidence type="ECO:0000259" key="13">
    <source>
        <dbReference type="PROSITE" id="PS50011"/>
    </source>
</evidence>
<feature type="domain" description="AGC-kinase C-terminal" evidence="14">
    <location>
        <begin position="609"/>
        <end position="681"/>
    </location>
</feature>
<dbReference type="Gene3D" id="1.10.510.10">
    <property type="entry name" value="Transferase(Phosphotransferase) domain 1"/>
    <property type="match status" value="2"/>
</dbReference>
<evidence type="ECO:0000313" key="15">
    <source>
        <dbReference type="EMBL" id="KAK0509416.1"/>
    </source>
</evidence>
<feature type="compositionally biased region" description="Basic and acidic residues" evidence="12">
    <location>
        <begin position="256"/>
        <end position="269"/>
    </location>
</feature>
<dbReference type="GO" id="GO:0007010">
    <property type="term" value="P:cytoskeleton organization"/>
    <property type="evidence" value="ECO:0007669"/>
    <property type="project" value="UniProtKB-ARBA"/>
</dbReference>
<keyword evidence="16" id="KW-1185">Reference proteome</keyword>
<dbReference type="FunFam" id="1.10.510.10:FF:000024">
    <property type="entry name" value="Probable serine/threonine-protein kinase cot-1"/>
    <property type="match status" value="1"/>
</dbReference>
<keyword evidence="2" id="KW-0723">Serine/threonine-protein kinase</keyword>
<evidence type="ECO:0000256" key="7">
    <source>
        <dbReference type="ARBA" id="ARBA00022840"/>
    </source>
</evidence>
<evidence type="ECO:0000256" key="12">
    <source>
        <dbReference type="SAM" id="MobiDB-lite"/>
    </source>
</evidence>
<evidence type="ECO:0000313" key="16">
    <source>
        <dbReference type="Proteomes" id="UP001166286"/>
    </source>
</evidence>
<dbReference type="Pfam" id="PF00069">
    <property type="entry name" value="Pkinase"/>
    <property type="match status" value="2"/>
</dbReference>
<keyword evidence="5 11" id="KW-0547">Nucleotide-binding</keyword>
<dbReference type="InterPro" id="IPR000961">
    <property type="entry name" value="AGC-kinase_C"/>
</dbReference>
<feature type="region of interest" description="Disordered" evidence="12">
    <location>
        <begin position="64"/>
        <end position="223"/>
    </location>
</feature>
<name>A0AA39QVX9_9LECA</name>
<reference evidence="15" key="1">
    <citation type="submission" date="2023-03" db="EMBL/GenBank/DDBJ databases">
        <title>Complete genome of Cladonia borealis.</title>
        <authorList>
            <person name="Park H."/>
        </authorList>
    </citation>
    <scope>NUCLEOTIDE SEQUENCE</scope>
    <source>
        <strain evidence="15">ANT050790</strain>
    </source>
</reference>
<evidence type="ECO:0000256" key="8">
    <source>
        <dbReference type="ARBA" id="ARBA00038271"/>
    </source>
</evidence>
<feature type="domain" description="Protein kinase" evidence="13">
    <location>
        <begin position="291"/>
        <end position="608"/>
    </location>
</feature>
<gene>
    <name evidence="15" type="ORF">JMJ35_007810</name>
</gene>
<dbReference type="InterPro" id="IPR011009">
    <property type="entry name" value="Kinase-like_dom_sf"/>
</dbReference>
<dbReference type="Gene3D" id="3.30.200.20">
    <property type="entry name" value="Phosphorylase Kinase, domain 1"/>
    <property type="match status" value="2"/>
</dbReference>
<comment type="catalytic activity">
    <reaction evidence="9">
        <text>L-threonyl-[protein] + ATP = O-phospho-L-threonyl-[protein] + ADP + H(+)</text>
        <dbReference type="Rhea" id="RHEA:46608"/>
        <dbReference type="Rhea" id="RHEA-COMP:11060"/>
        <dbReference type="Rhea" id="RHEA-COMP:11605"/>
        <dbReference type="ChEBI" id="CHEBI:15378"/>
        <dbReference type="ChEBI" id="CHEBI:30013"/>
        <dbReference type="ChEBI" id="CHEBI:30616"/>
        <dbReference type="ChEBI" id="CHEBI:61977"/>
        <dbReference type="ChEBI" id="CHEBI:456216"/>
        <dbReference type="EC" id="2.7.11.1"/>
    </reaction>
</comment>
<comment type="caution">
    <text evidence="15">The sequence shown here is derived from an EMBL/GenBank/DDBJ whole genome shotgun (WGS) entry which is preliminary data.</text>
</comment>
<dbReference type="SUPFAM" id="SSF56112">
    <property type="entry name" value="Protein kinase-like (PK-like)"/>
    <property type="match status" value="1"/>
</dbReference>
<dbReference type="PROSITE" id="PS00108">
    <property type="entry name" value="PROTEIN_KINASE_ST"/>
    <property type="match status" value="1"/>
</dbReference>
<dbReference type="FunFam" id="3.30.200.20:FF:000192">
    <property type="entry name" value="Serine/threonine-protein kinase cot-1"/>
    <property type="match status" value="1"/>
</dbReference>
<keyword evidence="7 11" id="KW-0067">ATP-binding</keyword>
<dbReference type="InterPro" id="IPR008271">
    <property type="entry name" value="Ser/Thr_kinase_AS"/>
</dbReference>
<evidence type="ECO:0000256" key="4">
    <source>
        <dbReference type="ARBA" id="ARBA00022679"/>
    </source>
</evidence>
<feature type="compositionally biased region" description="Polar residues" evidence="12">
    <location>
        <begin position="212"/>
        <end position="223"/>
    </location>
</feature>
<comment type="similarity">
    <text evidence="8">Belongs to the protein kinase superfamily. STE Ser/Thr protein kinase family. COT1 subfamily.</text>
</comment>
<evidence type="ECO:0000259" key="14">
    <source>
        <dbReference type="PROSITE" id="PS51285"/>
    </source>
</evidence>
<evidence type="ECO:0000256" key="6">
    <source>
        <dbReference type="ARBA" id="ARBA00022777"/>
    </source>
</evidence>
<dbReference type="AlphaFoldDB" id="A0AA39QVX9"/>
<evidence type="ECO:0000256" key="2">
    <source>
        <dbReference type="ARBA" id="ARBA00022527"/>
    </source>
</evidence>
<comment type="catalytic activity">
    <reaction evidence="10">
        <text>L-seryl-[protein] + ATP = O-phospho-L-seryl-[protein] + ADP + H(+)</text>
        <dbReference type="Rhea" id="RHEA:17989"/>
        <dbReference type="Rhea" id="RHEA-COMP:9863"/>
        <dbReference type="Rhea" id="RHEA-COMP:11604"/>
        <dbReference type="ChEBI" id="CHEBI:15378"/>
        <dbReference type="ChEBI" id="CHEBI:29999"/>
        <dbReference type="ChEBI" id="CHEBI:30616"/>
        <dbReference type="ChEBI" id="CHEBI:83421"/>
        <dbReference type="ChEBI" id="CHEBI:456216"/>
        <dbReference type="EC" id="2.7.11.1"/>
    </reaction>
</comment>
<dbReference type="InterPro" id="IPR000719">
    <property type="entry name" value="Prot_kinase_dom"/>
</dbReference>
<feature type="region of interest" description="Disordered" evidence="12">
    <location>
        <begin position="256"/>
        <end position="275"/>
    </location>
</feature>
<dbReference type="PANTHER" id="PTHR24356:SF184">
    <property type="entry name" value="SERINE_THREONINE-PROTEIN KINASE TRICORNERED"/>
    <property type="match status" value="1"/>
</dbReference>
<feature type="binding site" evidence="11">
    <location>
        <position position="320"/>
    </location>
    <ligand>
        <name>ATP</name>
        <dbReference type="ChEBI" id="CHEBI:30616"/>
    </ligand>
</feature>
<evidence type="ECO:0000256" key="5">
    <source>
        <dbReference type="ARBA" id="ARBA00022741"/>
    </source>
</evidence>
<dbReference type="EMBL" id="JAFEKC020000018">
    <property type="protein sequence ID" value="KAK0509416.1"/>
    <property type="molecule type" value="Genomic_DNA"/>
</dbReference>